<organism evidence="1 2">
    <name type="scientific">Vitis vinifera</name>
    <name type="common">Grape</name>
    <dbReference type="NCBI Taxonomy" id="29760"/>
    <lineage>
        <taxon>Eukaryota</taxon>
        <taxon>Viridiplantae</taxon>
        <taxon>Streptophyta</taxon>
        <taxon>Embryophyta</taxon>
        <taxon>Tracheophyta</taxon>
        <taxon>Spermatophyta</taxon>
        <taxon>Magnoliopsida</taxon>
        <taxon>eudicotyledons</taxon>
        <taxon>Gunneridae</taxon>
        <taxon>Pentapetalae</taxon>
        <taxon>rosids</taxon>
        <taxon>Vitales</taxon>
        <taxon>Vitaceae</taxon>
        <taxon>Viteae</taxon>
        <taxon>Vitis</taxon>
    </lineage>
</organism>
<gene>
    <name evidence="1" type="ORF">CK203_115176</name>
</gene>
<protein>
    <submittedName>
        <fullName evidence="1">Uncharacterized protein</fullName>
    </submittedName>
</protein>
<dbReference type="EMBL" id="QGNW01002563">
    <property type="protein sequence ID" value="RVW17980.1"/>
    <property type="molecule type" value="Genomic_DNA"/>
</dbReference>
<dbReference type="InterPro" id="IPR043502">
    <property type="entry name" value="DNA/RNA_pol_sf"/>
</dbReference>
<reference evidence="1 2" key="1">
    <citation type="journal article" date="2018" name="PLoS Genet.">
        <title>Population sequencing reveals clonal diversity and ancestral inbreeding in the grapevine cultivar Chardonnay.</title>
        <authorList>
            <person name="Roach M.J."/>
            <person name="Johnson D.L."/>
            <person name="Bohlmann J."/>
            <person name="van Vuuren H.J."/>
            <person name="Jones S.J."/>
            <person name="Pretorius I.S."/>
            <person name="Schmidt S.A."/>
            <person name="Borneman A.R."/>
        </authorList>
    </citation>
    <scope>NUCLEOTIDE SEQUENCE [LARGE SCALE GENOMIC DNA]</scope>
    <source>
        <strain evidence="2">cv. Chardonnay</strain>
        <tissue evidence="1">Leaf</tissue>
    </source>
</reference>
<evidence type="ECO:0000313" key="2">
    <source>
        <dbReference type="Proteomes" id="UP000288805"/>
    </source>
</evidence>
<evidence type="ECO:0000313" key="1">
    <source>
        <dbReference type="EMBL" id="RVW17980.1"/>
    </source>
</evidence>
<dbReference type="Proteomes" id="UP000288805">
    <property type="component" value="Unassembled WGS sequence"/>
</dbReference>
<accession>A0A438C3Z8</accession>
<sequence length="211" mass="24654">MVAHPSLDHANMMSLCFHKEIGSQEPLLQHLDISDGVDLPNDYQDEIAMMIEYPEWLTNVILVPKKDNKVRVCVNFRDLNKDNAKNDFPLSHIHMLVNNTGDVIWVEERRGYISRMETTFFHDMSTRMFRSPASLLVSDSGVIDDDFLDEGIVIVTRLPGWESRIVPAYCYLIDDVEIHDDFTWYYDIYQFLIFDTYPKVATTKDKRALRQ</sequence>
<proteinExistence type="predicted"/>
<dbReference type="SUPFAM" id="SSF56672">
    <property type="entry name" value="DNA/RNA polymerases"/>
    <property type="match status" value="1"/>
</dbReference>
<name>A0A438C3Z8_VITVI</name>
<comment type="caution">
    <text evidence="1">The sequence shown here is derived from an EMBL/GenBank/DDBJ whole genome shotgun (WGS) entry which is preliminary data.</text>
</comment>
<dbReference type="AlphaFoldDB" id="A0A438C3Z8"/>
<dbReference type="Gene3D" id="3.10.10.10">
    <property type="entry name" value="HIV Type 1 Reverse Transcriptase, subunit A, domain 1"/>
    <property type="match status" value="1"/>
</dbReference>